<dbReference type="PANTHER" id="PTHR11476">
    <property type="entry name" value="HISTIDYL-TRNA SYNTHETASE"/>
    <property type="match status" value="1"/>
</dbReference>
<accession>A0A1W6P0Y8</accession>
<dbReference type="Proteomes" id="UP000242447">
    <property type="component" value="Chromosome"/>
</dbReference>
<evidence type="ECO:0000256" key="1">
    <source>
        <dbReference type="PIRSR" id="PIRSR001549-1"/>
    </source>
</evidence>
<dbReference type="KEGG" id="kro:BVG79_01760"/>
<feature type="binding site" evidence="1">
    <location>
        <begin position="67"/>
        <end position="69"/>
    </location>
    <ligand>
        <name>L-histidine</name>
        <dbReference type="ChEBI" id="CHEBI:57595"/>
    </ligand>
</feature>
<keyword evidence="4" id="KW-1185">Reference proteome</keyword>
<dbReference type="STRING" id="92947.BVG79_01760"/>
<dbReference type="AlphaFoldDB" id="A0A1W6P0Y8"/>
<dbReference type="Pfam" id="PF13393">
    <property type="entry name" value="tRNA-synt_His"/>
    <property type="match status" value="2"/>
</dbReference>
<dbReference type="InterPro" id="IPR045864">
    <property type="entry name" value="aa-tRNA-synth_II/BPL/LPL"/>
</dbReference>
<name>A0A1W6P0Y8_9RHOB</name>
<feature type="binding site" evidence="1">
    <location>
        <position position="301"/>
    </location>
    <ligand>
        <name>L-histidine</name>
        <dbReference type="ChEBI" id="CHEBI:57595"/>
    </ligand>
</feature>
<dbReference type="EC" id="2.4.2.17" evidence="3"/>
<dbReference type="Gene3D" id="3.30.930.10">
    <property type="entry name" value="Bira Bifunctional Protein, Domain 2"/>
    <property type="match status" value="1"/>
</dbReference>
<organism evidence="3 4">
    <name type="scientific">Ketogulonicigenium robustum</name>
    <dbReference type="NCBI Taxonomy" id="92947"/>
    <lineage>
        <taxon>Bacteria</taxon>
        <taxon>Pseudomonadati</taxon>
        <taxon>Pseudomonadota</taxon>
        <taxon>Alphaproteobacteria</taxon>
        <taxon>Rhodobacterales</taxon>
        <taxon>Roseobacteraceae</taxon>
        <taxon>Ketogulonicigenium</taxon>
    </lineage>
</organism>
<dbReference type="RefSeq" id="WP_085786546.1">
    <property type="nucleotide sequence ID" value="NZ_CP019937.1"/>
</dbReference>
<dbReference type="InterPro" id="IPR004516">
    <property type="entry name" value="HisRS/HisZ"/>
</dbReference>
<protein>
    <submittedName>
        <fullName evidence="3">ATP phosphoribosyltransferase regulatory subunit</fullName>
        <ecNumber evidence="3">2.4.2.17</ecNumber>
    </submittedName>
</protein>
<feature type="binding site" evidence="1">
    <location>
        <position position="112"/>
    </location>
    <ligand>
        <name>L-histidine</name>
        <dbReference type="ChEBI" id="CHEBI:57595"/>
    </ligand>
</feature>
<dbReference type="PANTHER" id="PTHR11476:SF7">
    <property type="entry name" value="HISTIDINE--TRNA LIGASE"/>
    <property type="match status" value="1"/>
</dbReference>
<gene>
    <name evidence="3" type="primary">hisZ</name>
    <name evidence="3" type="ORF">BVG79_01760</name>
</gene>
<evidence type="ECO:0000313" key="3">
    <source>
        <dbReference type="EMBL" id="ARO15104.1"/>
    </source>
</evidence>
<dbReference type="GO" id="GO:0003879">
    <property type="term" value="F:ATP phosphoribosyltransferase activity"/>
    <property type="evidence" value="ECO:0007669"/>
    <property type="project" value="UniProtKB-EC"/>
</dbReference>
<feature type="binding site" evidence="1">
    <location>
        <position position="94"/>
    </location>
    <ligand>
        <name>L-histidine</name>
        <dbReference type="ChEBI" id="CHEBI:57595"/>
    </ligand>
</feature>
<dbReference type="OrthoDB" id="9797914at2"/>
<feature type="binding site" evidence="1">
    <location>
        <position position="108"/>
    </location>
    <ligand>
        <name>L-histidine</name>
        <dbReference type="ChEBI" id="CHEBI:57595"/>
    </ligand>
</feature>
<feature type="domain" description="Class II Histidinyl-tRNA synthetase (HisRS)-like catalytic core" evidence="2">
    <location>
        <begin position="13"/>
        <end position="199"/>
    </location>
</feature>
<sequence>MMFAGKAAARVEADRILAAFTGAGAEVVETAILQPADVLLDLYGEDIRARAYVTSDPLRGEMMLRPDFTVPLVQMHMAAGAGLGRYAYAGEVFRRQEISADRPNEFIQVGFELFGDADEAAADAEVYATITAALGDLRLQAAMGDIGILLSAVRALETSDARKAALLRHVWRPRRFRLLLDRFGGRQAMPDHMQALLAQADPLAGAPAAFGLRGADEVTDRLDALREDALTPPIPAHQMALFDEILAVAAPVPQALAELRAIAARFDGIAAAVDRLALRLDALTARGVDLSEVAFETTFGRTALEYYDGFVFGLYAAGRHFPPVATGGRYDALTRVLGQGRAVPAVGGVIRPEIIVGLKGA</sequence>
<keyword evidence="3" id="KW-0328">Glycosyltransferase</keyword>
<proteinExistence type="predicted"/>
<dbReference type="GO" id="GO:0005737">
    <property type="term" value="C:cytoplasm"/>
    <property type="evidence" value="ECO:0007669"/>
    <property type="project" value="InterPro"/>
</dbReference>
<dbReference type="SUPFAM" id="SSF55681">
    <property type="entry name" value="Class II aaRS and biotin synthetases"/>
    <property type="match status" value="1"/>
</dbReference>
<dbReference type="NCBIfam" id="NF008952">
    <property type="entry name" value="PRK12295.1-5"/>
    <property type="match status" value="1"/>
</dbReference>
<evidence type="ECO:0000313" key="4">
    <source>
        <dbReference type="Proteomes" id="UP000242447"/>
    </source>
</evidence>
<dbReference type="PIRSF" id="PIRSF001549">
    <property type="entry name" value="His-tRNA_synth"/>
    <property type="match status" value="1"/>
</dbReference>
<dbReference type="EMBL" id="CP019937">
    <property type="protein sequence ID" value="ARO15104.1"/>
    <property type="molecule type" value="Genomic_DNA"/>
</dbReference>
<evidence type="ECO:0000259" key="2">
    <source>
        <dbReference type="Pfam" id="PF13393"/>
    </source>
</evidence>
<keyword evidence="3" id="KW-0808">Transferase</keyword>
<dbReference type="InterPro" id="IPR041715">
    <property type="entry name" value="HisRS-like_core"/>
</dbReference>
<reference evidence="3 4" key="1">
    <citation type="submission" date="2017-02" db="EMBL/GenBank/DDBJ databases">
        <title>Ketogulonicigenium robustum SPU B003 Genome sequencing and assembly.</title>
        <authorList>
            <person name="Li Y."/>
            <person name="Liu L."/>
            <person name="Wang C."/>
            <person name="Zhang M."/>
            <person name="Zhang T."/>
            <person name="Zhang Y."/>
        </authorList>
    </citation>
    <scope>NUCLEOTIDE SEQUENCE [LARGE SCALE GENOMIC DNA]</scope>
    <source>
        <strain evidence="3 4">SPU_B003</strain>
    </source>
</reference>
<feature type="domain" description="Class II Histidinyl-tRNA synthetase (HisRS)-like catalytic core" evidence="2">
    <location>
        <begin position="233"/>
        <end position="350"/>
    </location>
</feature>
<feature type="binding site" evidence="1">
    <location>
        <begin position="306"/>
        <end position="307"/>
    </location>
    <ligand>
        <name>L-histidine</name>
        <dbReference type="ChEBI" id="CHEBI:57595"/>
    </ligand>
</feature>